<dbReference type="InterPro" id="IPR029731">
    <property type="entry name" value="OSGIN1/2"/>
</dbReference>
<proteinExistence type="predicted"/>
<name>A0A9P0TD41_PIEBR</name>
<keyword evidence="2" id="KW-1185">Reference proteome</keyword>
<accession>A0A9P0TD41</accession>
<dbReference type="SUPFAM" id="SSF51905">
    <property type="entry name" value="FAD/NAD(P)-binding domain"/>
    <property type="match status" value="1"/>
</dbReference>
<organism evidence="1 2">
    <name type="scientific">Pieris brassicae</name>
    <name type="common">White butterfly</name>
    <name type="synonym">Large white butterfly</name>
    <dbReference type="NCBI Taxonomy" id="7116"/>
    <lineage>
        <taxon>Eukaryota</taxon>
        <taxon>Metazoa</taxon>
        <taxon>Ecdysozoa</taxon>
        <taxon>Arthropoda</taxon>
        <taxon>Hexapoda</taxon>
        <taxon>Insecta</taxon>
        <taxon>Pterygota</taxon>
        <taxon>Neoptera</taxon>
        <taxon>Endopterygota</taxon>
        <taxon>Lepidoptera</taxon>
        <taxon>Glossata</taxon>
        <taxon>Ditrysia</taxon>
        <taxon>Papilionoidea</taxon>
        <taxon>Pieridae</taxon>
        <taxon>Pierinae</taxon>
        <taxon>Pieris</taxon>
    </lineage>
</organism>
<evidence type="ECO:0000313" key="1">
    <source>
        <dbReference type="EMBL" id="CAH4023569.1"/>
    </source>
</evidence>
<evidence type="ECO:0000313" key="2">
    <source>
        <dbReference type="Proteomes" id="UP001152562"/>
    </source>
</evidence>
<dbReference type="AlphaFoldDB" id="A0A9P0TD41"/>
<dbReference type="PANTHER" id="PTHR15192">
    <property type="entry name" value="PROTEIN CBG05349"/>
    <property type="match status" value="1"/>
</dbReference>
<dbReference type="Gene3D" id="3.50.50.60">
    <property type="entry name" value="FAD/NAD(P)-binding domain"/>
    <property type="match status" value="1"/>
</dbReference>
<dbReference type="PANTHER" id="PTHR15192:SF8">
    <property type="entry name" value="FAD_NAD(P)-BINDING DOMAIN-CONTAINING PROTEIN"/>
    <property type="match status" value="1"/>
</dbReference>
<comment type="caution">
    <text evidence="1">The sequence shown here is derived from an EMBL/GenBank/DDBJ whole genome shotgun (WGS) entry which is preliminary data.</text>
</comment>
<dbReference type="EMBL" id="CALOZG010000004">
    <property type="protein sequence ID" value="CAH4023569.1"/>
    <property type="molecule type" value="Genomic_DNA"/>
</dbReference>
<dbReference type="Proteomes" id="UP001152562">
    <property type="component" value="Unassembled WGS sequence"/>
</dbReference>
<reference evidence="1" key="1">
    <citation type="submission" date="2022-05" db="EMBL/GenBank/DDBJ databases">
        <authorList>
            <person name="Okamura Y."/>
        </authorList>
    </citation>
    <scope>NUCLEOTIDE SEQUENCE</scope>
</reference>
<protein>
    <submittedName>
        <fullName evidence="1">Uncharacterized protein</fullName>
    </submittedName>
</protein>
<dbReference type="InterPro" id="IPR036188">
    <property type="entry name" value="FAD/NAD-bd_sf"/>
</dbReference>
<sequence length="593" mass="65884">MRDTMKPCQHTLSDDVVYKDVVVIGNGPSGMVTSFMLAGNVPYLKEIPEDLPIDEMLKARLSNMPPGQSLYEADLLELAEGLEGRSQNPISLLMDNLLRPCADLGIQADSLIEWRYDVEKEIDHVVLGRGPPGGSWHTFPPNVLTLSPGAWLSLPPHTTDSTERLTASGVAEYCRRYVQACHLQRYFRCDVVVTSVTAGPRIPGAPCSPACPRGAGYCVSGYDHKEQRGFRYVCRRVVIAAGACDRPNALPEHISSHAVHQLGDLERAAQLLDTKKMSDHDRSVLIVGSGVSAADAVRLARSSNLHVYHLHRTAADSLAKLPLINYPDYNQVYKMMCDGPSGNHPNYNSLPEHMIVEVTTLHSPRLQHPDEEKVCLKKVKLLNLTTNKTIELTVSIIAVLIGSKPDLFFLQTNFDLNTIDIKKCKCNEKKIDDKQCFLKNHWHYFKSVLGQSIQSCKSRYLNYTEINGNIGTKCSIPDCNKRDTCTCYIKADLGHTVRECKCEIIPYSNLQQEKNCQCQPTNPYSSGLGYGIDPKKPVDGRSNPVAIDKSTHELFNYPGMYALGPLTADNFIRFIPGGALALVSYIHRETKSE</sequence>
<gene>
    <name evidence="1" type="ORF">PIBRA_LOCUS4239</name>
</gene>